<evidence type="ECO:0000313" key="4">
    <source>
        <dbReference type="EMBL" id="OBR85066.1"/>
    </source>
</evidence>
<feature type="chain" id="PRO_5008342108" evidence="3">
    <location>
        <begin position="23"/>
        <end position="137"/>
    </location>
</feature>
<evidence type="ECO:0000256" key="3">
    <source>
        <dbReference type="SAM" id="SignalP"/>
    </source>
</evidence>
<keyword evidence="2" id="KW-0812">Transmembrane</keyword>
<dbReference type="EMBL" id="KI894031">
    <property type="protein sequence ID" value="OBR85066.1"/>
    <property type="molecule type" value="Genomic_DNA"/>
</dbReference>
<feature type="region of interest" description="Disordered" evidence="1">
    <location>
        <begin position="100"/>
        <end position="120"/>
    </location>
</feature>
<keyword evidence="2" id="KW-0472">Membrane</keyword>
<protein>
    <submittedName>
        <fullName evidence="4">Uncharacterized protein</fullName>
    </submittedName>
</protein>
<dbReference type="OrthoDB" id="10458989at2759"/>
<reference evidence="4" key="1">
    <citation type="submission" date="2013-07" db="EMBL/GenBank/DDBJ databases">
        <title>The Genome Sequence of Cryptococcus dejecticola CBS10117.</title>
        <authorList>
            <consortium name="The Broad Institute Genome Sequencing Platform"/>
            <person name="Cuomo C."/>
            <person name="Litvintseva A."/>
            <person name="Chen Y."/>
            <person name="Heitman J."/>
            <person name="Sun S."/>
            <person name="Springer D."/>
            <person name="Dromer F."/>
            <person name="Young S.K."/>
            <person name="Zeng Q."/>
            <person name="Gargeya S."/>
            <person name="Fitzgerald M."/>
            <person name="Abouelleil A."/>
            <person name="Alvarado L."/>
            <person name="Berlin A.M."/>
            <person name="Chapman S.B."/>
            <person name="Dewar J."/>
            <person name="Goldberg J."/>
            <person name="Griggs A."/>
            <person name="Gujja S."/>
            <person name="Hansen M."/>
            <person name="Howarth C."/>
            <person name="Imamovic A."/>
            <person name="Larimer J."/>
            <person name="McCowan C."/>
            <person name="Murphy C."/>
            <person name="Pearson M."/>
            <person name="Priest M."/>
            <person name="Roberts A."/>
            <person name="Saif S."/>
            <person name="Shea T."/>
            <person name="Sykes S."/>
            <person name="Wortman J."/>
            <person name="Nusbaum C."/>
            <person name="Birren B."/>
        </authorList>
    </citation>
    <scope>NUCLEOTIDE SEQUENCE [LARGE SCALE GENOMIC DNA]</scope>
    <source>
        <strain evidence="4">CBS 10117</strain>
    </source>
</reference>
<dbReference type="VEuPathDB" id="FungiDB:I303_04396"/>
<accession>A0A1A6A4T1</accession>
<proteinExistence type="predicted"/>
<evidence type="ECO:0000256" key="1">
    <source>
        <dbReference type="SAM" id="MobiDB-lite"/>
    </source>
</evidence>
<dbReference type="AlphaFoldDB" id="A0A1A6A4T1"/>
<feature type="signal peptide" evidence="3">
    <location>
        <begin position="1"/>
        <end position="22"/>
    </location>
</feature>
<organism evidence="4">
    <name type="scientific">Kwoniella dejecticola CBS 10117</name>
    <dbReference type="NCBI Taxonomy" id="1296121"/>
    <lineage>
        <taxon>Eukaryota</taxon>
        <taxon>Fungi</taxon>
        <taxon>Dikarya</taxon>
        <taxon>Basidiomycota</taxon>
        <taxon>Agaricomycotina</taxon>
        <taxon>Tremellomycetes</taxon>
        <taxon>Tremellales</taxon>
        <taxon>Cryptococcaceae</taxon>
        <taxon>Kwoniella</taxon>
    </lineage>
</organism>
<feature type="transmembrane region" description="Helical" evidence="2">
    <location>
        <begin position="67"/>
        <end position="85"/>
    </location>
</feature>
<sequence>MLIPSTNLLTSLFLPCLPLTIALPLSQSFHLRAEDNEEDDGEGWIDSMKTTSDDWCADNPELCSTSVVVPVLLIMCCIFFYFCYYKPRKSRKFLQELERQKQNNNAEEAERKRKEQDEAVANKTKVSLMKKIFGGDK</sequence>
<keyword evidence="3" id="KW-0732">Signal</keyword>
<evidence type="ECO:0000256" key="2">
    <source>
        <dbReference type="SAM" id="Phobius"/>
    </source>
</evidence>
<name>A0A1A6A4T1_9TREE</name>
<feature type="compositionally biased region" description="Basic and acidic residues" evidence="1">
    <location>
        <begin position="108"/>
        <end position="117"/>
    </location>
</feature>
<keyword evidence="2" id="KW-1133">Transmembrane helix</keyword>
<gene>
    <name evidence="4" type="ORF">I303_04396</name>
</gene>